<dbReference type="SUPFAM" id="SSF56112">
    <property type="entry name" value="Protein kinase-like (PK-like)"/>
    <property type="match status" value="1"/>
</dbReference>
<accession>A0A0N7F2M0</accession>
<dbReference type="Pfam" id="PF03109">
    <property type="entry name" value="ABC1"/>
    <property type="match status" value="1"/>
</dbReference>
<dbReference type="EMBL" id="CP012752">
    <property type="protein sequence ID" value="ALG06207.1"/>
    <property type="molecule type" value="Genomic_DNA"/>
</dbReference>
<feature type="compositionally biased region" description="Basic and acidic residues" evidence="2">
    <location>
        <begin position="8"/>
        <end position="21"/>
    </location>
</feature>
<dbReference type="InterPro" id="IPR004147">
    <property type="entry name" value="ABC1_dom"/>
</dbReference>
<gene>
    <name evidence="4" type="ORF">AOZ06_04040</name>
</gene>
<dbReference type="InterPro" id="IPR000719">
    <property type="entry name" value="Prot_kinase_dom"/>
</dbReference>
<dbReference type="RefSeq" id="WP_054288183.1">
    <property type="nucleotide sequence ID" value="NZ_CP012752.1"/>
</dbReference>
<reference evidence="4 5" key="1">
    <citation type="submission" date="2015-07" db="EMBL/GenBank/DDBJ databases">
        <title>Genome sequencing of Kibdelosporangium phytohabitans.</title>
        <authorList>
            <person name="Qin S."/>
            <person name="Xing K."/>
        </authorList>
    </citation>
    <scope>NUCLEOTIDE SEQUENCE [LARGE SCALE GENOMIC DNA]</scope>
    <source>
        <strain evidence="4 5">KLBMP1111</strain>
    </source>
</reference>
<dbReference type="GO" id="GO:0004672">
    <property type="term" value="F:protein kinase activity"/>
    <property type="evidence" value="ECO:0007669"/>
    <property type="project" value="InterPro"/>
</dbReference>
<feature type="region of interest" description="Disordered" evidence="2">
    <location>
        <begin position="1"/>
        <end position="21"/>
    </location>
</feature>
<dbReference type="KEGG" id="kphy:AOZ06_04040"/>
<dbReference type="PROSITE" id="PS50011">
    <property type="entry name" value="PROTEIN_KINASE_DOM"/>
    <property type="match status" value="1"/>
</dbReference>
<dbReference type="PANTHER" id="PTHR10566:SF113">
    <property type="entry name" value="PROTEIN ACTIVITY OF BC1 COMPLEX KINASE 7, CHLOROPLASTIC"/>
    <property type="match status" value="1"/>
</dbReference>
<keyword evidence="5" id="KW-1185">Reference proteome</keyword>
<protein>
    <recommendedName>
        <fullName evidence="3">Protein kinase domain-containing protein</fullName>
    </recommendedName>
</protein>
<comment type="similarity">
    <text evidence="1">Belongs to the protein kinase superfamily. ADCK protein kinase family.</text>
</comment>
<dbReference type="GO" id="GO:0005524">
    <property type="term" value="F:ATP binding"/>
    <property type="evidence" value="ECO:0007669"/>
    <property type="project" value="InterPro"/>
</dbReference>
<feature type="domain" description="Protein kinase" evidence="3">
    <location>
        <begin position="123"/>
        <end position="458"/>
    </location>
</feature>
<sequence>MFATTDTVHGKSERVDSRSEGGRARLLASIAHNIAIDRMSASGRPDDEKTRRRARAVRVAFERLGPFYIKLGQILSTRPDLVSDGMIEELENLHDNVKASPFAEFAEILDGDLPAWRQRFRSIDVVRPLGSASLAQVYKVVLNDGRPAVVKIQRPRIQQRVLQDMKQLRRVGRLIGHLAPRFNELIDIDAMLQVLFNGMQPELDFILEAQNMVNARRVAKQFQHLTVPRVIDATQRVLIQTLAPGVSIGAANPADFTVKERKKIGRDLLRFMYQGYFSEHVFHADPHPGNIFVHPGKKANIIDWGMVGRIDRNLGTLLFVTLMSIARNDAAAAARAWVEMGHATSRADLNGFATDLSMLIPKMSTASLEELNFGVTLSTVLMYSTRRGIYTSPHVSMVGKSFANVEGSVRNLAPELSMVDVFEDAMVDTVTDLLSEFMSKPQLTRLALDLMIGSDVAFDYLRNLLHDINNRDLTLRVGLLAGPGNQKMNRKQQLLHLGLGALLAWAWTQRERRRR</sequence>
<organism evidence="4 5">
    <name type="scientific">Kibdelosporangium phytohabitans</name>
    <dbReference type="NCBI Taxonomy" id="860235"/>
    <lineage>
        <taxon>Bacteria</taxon>
        <taxon>Bacillati</taxon>
        <taxon>Actinomycetota</taxon>
        <taxon>Actinomycetes</taxon>
        <taxon>Pseudonocardiales</taxon>
        <taxon>Pseudonocardiaceae</taxon>
        <taxon>Kibdelosporangium</taxon>
    </lineage>
</organism>
<evidence type="ECO:0000256" key="2">
    <source>
        <dbReference type="SAM" id="MobiDB-lite"/>
    </source>
</evidence>
<dbReference type="Proteomes" id="UP000063699">
    <property type="component" value="Chromosome"/>
</dbReference>
<evidence type="ECO:0000256" key="1">
    <source>
        <dbReference type="ARBA" id="ARBA00009670"/>
    </source>
</evidence>
<evidence type="ECO:0000313" key="5">
    <source>
        <dbReference type="Proteomes" id="UP000063699"/>
    </source>
</evidence>
<dbReference type="PANTHER" id="PTHR10566">
    <property type="entry name" value="CHAPERONE-ACTIVITY OF BC1 COMPLEX CABC1 -RELATED"/>
    <property type="match status" value="1"/>
</dbReference>
<dbReference type="AlphaFoldDB" id="A0A0N7F2M0"/>
<dbReference type="CDD" id="cd05121">
    <property type="entry name" value="ABC1_ADCK3-like"/>
    <property type="match status" value="1"/>
</dbReference>
<evidence type="ECO:0000313" key="4">
    <source>
        <dbReference type="EMBL" id="ALG06207.1"/>
    </source>
</evidence>
<dbReference type="OrthoDB" id="9795390at2"/>
<dbReference type="InterPro" id="IPR011009">
    <property type="entry name" value="Kinase-like_dom_sf"/>
</dbReference>
<name>A0A0N7F2M0_9PSEU</name>
<proteinExistence type="inferred from homology"/>
<dbReference type="InterPro" id="IPR050154">
    <property type="entry name" value="UbiB_kinase"/>
</dbReference>
<evidence type="ECO:0000259" key="3">
    <source>
        <dbReference type="PROSITE" id="PS50011"/>
    </source>
</evidence>